<dbReference type="InterPro" id="IPR016875">
    <property type="entry name" value="UCP028200"/>
</dbReference>
<dbReference type="EMBL" id="POUW01000006">
    <property type="protein sequence ID" value="PNG04202.1"/>
    <property type="molecule type" value="Genomic_DNA"/>
</dbReference>
<dbReference type="Proteomes" id="UP000235897">
    <property type="component" value="Unassembled WGS sequence"/>
</dbReference>
<proteinExistence type="predicted"/>
<evidence type="ECO:0000313" key="1">
    <source>
        <dbReference type="EMBL" id="PNG04202.1"/>
    </source>
</evidence>
<dbReference type="Pfam" id="PF19795">
    <property type="entry name" value="DUF6279"/>
    <property type="match status" value="1"/>
</dbReference>
<dbReference type="RefSeq" id="WP_102847156.1">
    <property type="nucleotide sequence ID" value="NZ_CP073105.1"/>
</dbReference>
<name>A0A2N8SNY7_STUST</name>
<dbReference type="AlphaFoldDB" id="A0A2N8SNY7"/>
<accession>A0A2N8SNY7</accession>
<evidence type="ECO:0000313" key="2">
    <source>
        <dbReference type="Proteomes" id="UP000235897"/>
    </source>
</evidence>
<dbReference type="PROSITE" id="PS51257">
    <property type="entry name" value="PROKAR_LIPOPROTEIN"/>
    <property type="match status" value="1"/>
</dbReference>
<comment type="caution">
    <text evidence="1">The sequence shown here is derived from an EMBL/GenBank/DDBJ whole genome shotgun (WGS) entry which is preliminary data.</text>
</comment>
<dbReference type="PIRSF" id="PIRSF028200">
    <property type="entry name" value="UCP028200"/>
    <property type="match status" value="1"/>
</dbReference>
<organism evidence="1 2">
    <name type="scientific">Stutzerimonas stutzeri</name>
    <name type="common">Pseudomonas stutzeri</name>
    <dbReference type="NCBI Taxonomy" id="316"/>
    <lineage>
        <taxon>Bacteria</taxon>
        <taxon>Pseudomonadati</taxon>
        <taxon>Pseudomonadota</taxon>
        <taxon>Gammaproteobacteria</taxon>
        <taxon>Pseudomonadales</taxon>
        <taxon>Pseudomonadaceae</taxon>
        <taxon>Stutzerimonas</taxon>
    </lineage>
</organism>
<dbReference type="OrthoDB" id="5767052at2"/>
<gene>
    <name evidence="1" type="ORF">CXL00_15430</name>
</gene>
<reference evidence="1 2" key="1">
    <citation type="submission" date="2018-01" db="EMBL/GenBank/DDBJ databases">
        <title>Denitrification phenotypes of diverse strains of Pseudomonas stutzeri.</title>
        <authorList>
            <person name="Milligan D.A."/>
            <person name="Bergaust L."/>
            <person name="Bakken L.R."/>
            <person name="Frostegard A."/>
        </authorList>
    </citation>
    <scope>NUCLEOTIDE SEQUENCE [LARGE SCALE GENOMIC DNA]</scope>
    <source>
        <strain evidence="1 2">28a3</strain>
    </source>
</reference>
<protein>
    <recommendedName>
        <fullName evidence="3">Lipoprotein</fullName>
    </recommendedName>
</protein>
<evidence type="ECO:0008006" key="3">
    <source>
        <dbReference type="Google" id="ProtNLM"/>
    </source>
</evidence>
<sequence>MRTRQVLGCKALLVLLALTLVVAGCSRMNLAYRNLHLLIPWSLADYLDLDRDQQRRFRAQLREHLDWHCRTQLPGYLVDIEQLQTQVRRGALDERTLRADYEKARRAIHAIATEITPTLTQLLAGLDETQVRELDEALEEDRRENRDEYLKPPLDQQIRERAERMSERVEQWLGSVSPAQRQRILTWSHALGAQNRPWLENRAHWQQRLSEALADRHGAGFEQRITQLLQAPETLWSADYRAAFGRAEQLTLDLVRELYKLSDAGQRQHFVGQLEDLRKDLGSLECLPEPN</sequence>